<sequence length="70" mass="8023">MGIKLSDADETNNPRRADIARYFLKKIQRMRWQGEIYPPKSGASVVCPKEERLFRIFSAALADCSLYSGR</sequence>
<proteinExistence type="predicted"/>
<evidence type="ECO:0000313" key="1">
    <source>
        <dbReference type="EMBL" id="ABZ85042.1"/>
    </source>
</evidence>
<name>B0TAJ2_HELMI</name>
<keyword evidence="2" id="KW-1185">Reference proteome</keyword>
<reference evidence="1 2" key="1">
    <citation type="journal article" date="2008" name="J. Bacteriol.">
        <title>The genome of Heliobacterium modesticaldum, a phototrophic representative of the Firmicutes containing the simplest photosynthetic apparatus.</title>
        <authorList>
            <person name="Sattley W.M."/>
            <person name="Madigan M.T."/>
            <person name="Swingley W.D."/>
            <person name="Cheung P.C."/>
            <person name="Clocksin K.M."/>
            <person name="Conrad A.L."/>
            <person name="Dejesa L.C."/>
            <person name="Honchak B.M."/>
            <person name="Jung D.O."/>
            <person name="Karbach L.E."/>
            <person name="Kurdoglu A."/>
            <person name="Lahiri S."/>
            <person name="Mastrian S.D."/>
            <person name="Page L.E."/>
            <person name="Taylor H.L."/>
            <person name="Wang Z.T."/>
            <person name="Raymond J."/>
            <person name="Chen M."/>
            <person name="Blankenship R.E."/>
            <person name="Touchman J.W."/>
        </authorList>
    </citation>
    <scope>NUCLEOTIDE SEQUENCE [LARGE SCALE GENOMIC DNA]</scope>
    <source>
        <strain evidence="2">ATCC 51547 / Ice1</strain>
    </source>
</reference>
<dbReference type="AlphaFoldDB" id="B0TAJ2"/>
<dbReference type="HOGENOM" id="CLU_2752260_0_0_9"/>
<gene>
    <name evidence="1" type="ORF">HM1_2494</name>
</gene>
<dbReference type="EMBL" id="CP000930">
    <property type="protein sequence ID" value="ABZ85042.1"/>
    <property type="molecule type" value="Genomic_DNA"/>
</dbReference>
<dbReference type="KEGG" id="hmo:HM1_2494"/>
<dbReference type="Proteomes" id="UP000008550">
    <property type="component" value="Chromosome"/>
</dbReference>
<protein>
    <submittedName>
        <fullName evidence="1">Uncharacterized protein</fullName>
    </submittedName>
</protein>
<dbReference type="STRING" id="498761.HM1_2494"/>
<accession>B0TAJ2</accession>
<evidence type="ECO:0000313" key="2">
    <source>
        <dbReference type="Proteomes" id="UP000008550"/>
    </source>
</evidence>
<organism evidence="1 2">
    <name type="scientific">Heliobacterium modesticaldum (strain ATCC 51547 / Ice1)</name>
    <dbReference type="NCBI Taxonomy" id="498761"/>
    <lineage>
        <taxon>Bacteria</taxon>
        <taxon>Bacillati</taxon>
        <taxon>Bacillota</taxon>
        <taxon>Clostridia</taxon>
        <taxon>Eubacteriales</taxon>
        <taxon>Heliobacteriaceae</taxon>
        <taxon>Heliomicrobium</taxon>
    </lineage>
</organism>